<accession>A0AC61MS82</accession>
<keyword evidence="1" id="KW-0436">Ligase</keyword>
<gene>
    <name evidence="1" type="ORF">JFY71_02720</name>
</gene>
<dbReference type="Proteomes" id="UP000595814">
    <property type="component" value="Chromosome"/>
</dbReference>
<evidence type="ECO:0000313" key="2">
    <source>
        <dbReference type="Proteomes" id="UP000595814"/>
    </source>
</evidence>
<reference evidence="1 2" key="1">
    <citation type="journal article" date="2022" name="Int. J. Syst. Evol. Microbiol.">
        <title>Miniphocaeibacter halophilus sp. nov., an ammonium-tolerant acetate-producing bacterium isolated from a biogas system.</title>
        <authorList>
            <person name="Schnurer A."/>
            <person name="Singh A."/>
            <person name="Bi S."/>
            <person name="Qiao W."/>
            <person name="Westerholm M."/>
        </authorList>
    </citation>
    <scope>NUCLEOTIDE SEQUENCE [LARGE SCALE GENOMIC DNA]</scope>
    <source>
        <strain evidence="1 2">AMB_01</strain>
    </source>
</reference>
<dbReference type="EMBL" id="CP066744">
    <property type="protein sequence ID" value="QQK08467.1"/>
    <property type="molecule type" value="Genomic_DNA"/>
</dbReference>
<name>A0AC61MS82_9FIRM</name>
<sequence>MKRTILDNDKYYYLFSSILLITISLLISELGVGLKILDEYSSFKIGIILASAIFLLAFIINPINMSKNIFYAARNQLKEIGFLFILIILYVIFGILSFYYTKNMEIAIIKYENIAYMLLLLFLYLLYLNRESVGDKLNTLLKFLSLPSIVIIPYTWIYLLIFKRTYYSRRLSLLRDYNDFGVLLLFSFVALVFLIFRNIKNLHVRNVLLIFTIIVGASTIYLIASRRSSLLLGVIVIMFLLYAIYDNFKKIFKENIKKSKLVFKYILSLLLLFLTVAIAYVGSVFVTYSYNYLTTEMVVELTENKDSQGIRVNRDVEEILYDEKAFDKREFLWGMAIDSYMEYPMVNKIIGGGASAQVDIYNEPENKLLRDKEYGQITSDNTSHPHNFLLTELLTGGAVLLLLTIVSLIVFLKLLFNLGKKSLTDAFFIFLMSLVILADLFVDSRYGFLGNSYVWVLLILLITAFNSSRVKIVKKDEISNDYIDNSKLDDEDLIKEDKIIVDDEEP</sequence>
<proteinExistence type="predicted"/>
<organism evidence="1 2">
    <name type="scientific">Miniphocaeibacter halophilus</name>
    <dbReference type="NCBI Taxonomy" id="2931922"/>
    <lineage>
        <taxon>Bacteria</taxon>
        <taxon>Bacillati</taxon>
        <taxon>Bacillota</taxon>
        <taxon>Tissierellia</taxon>
        <taxon>Tissierellales</taxon>
        <taxon>Peptoniphilaceae</taxon>
        <taxon>Miniphocaeibacter</taxon>
    </lineage>
</organism>
<protein>
    <submittedName>
        <fullName evidence="1">O-antigen ligase family protein</fullName>
    </submittedName>
</protein>
<evidence type="ECO:0000313" key="1">
    <source>
        <dbReference type="EMBL" id="QQK08467.1"/>
    </source>
</evidence>
<keyword evidence="2" id="KW-1185">Reference proteome</keyword>